<dbReference type="RefSeq" id="XP_018737758.1">
    <property type="nucleotide sequence ID" value="XM_018879884.1"/>
</dbReference>
<dbReference type="Proteomes" id="UP000189580">
    <property type="component" value="Chromosome b"/>
</dbReference>
<feature type="compositionally biased region" description="Acidic residues" evidence="5">
    <location>
        <begin position="65"/>
        <end position="75"/>
    </location>
</feature>
<keyword evidence="4" id="KW-0963">Cytoplasm</keyword>
<dbReference type="GO" id="GO:0031087">
    <property type="term" value="P:deadenylation-independent decapping of nuclear-transcribed mRNA"/>
    <property type="evidence" value="ECO:0007669"/>
    <property type="project" value="TreeGrafter"/>
</dbReference>
<dbReference type="SMART" id="SM01199">
    <property type="entry name" value="FDF"/>
    <property type="match status" value="1"/>
</dbReference>
<feature type="compositionally biased region" description="Low complexity" evidence="5">
    <location>
        <begin position="245"/>
        <end position="256"/>
    </location>
</feature>
<dbReference type="GeneID" id="30034870"/>
<dbReference type="SUPFAM" id="SSF64153">
    <property type="entry name" value="YjeF N-terminal domain-like"/>
    <property type="match status" value="1"/>
</dbReference>
<dbReference type="PANTHER" id="PTHR13612:SF0">
    <property type="entry name" value="ENHANCER OF MRNA-DECAPPING PROTEIN 3"/>
    <property type="match status" value="1"/>
</dbReference>
<evidence type="ECO:0000256" key="4">
    <source>
        <dbReference type="ARBA" id="ARBA00022490"/>
    </source>
</evidence>
<proteinExistence type="inferred from homology"/>
<reference evidence="8 9" key="1">
    <citation type="submission" date="2016-02" db="EMBL/GenBank/DDBJ databases">
        <title>Complete genome sequence and transcriptome regulation of the pentose utilising yeast Sugiyamaella lignohabitans.</title>
        <authorList>
            <person name="Bellasio M."/>
            <person name="Peymann A."/>
            <person name="Valli M."/>
            <person name="Sipitzky M."/>
            <person name="Graf A."/>
            <person name="Sauer M."/>
            <person name="Marx H."/>
            <person name="Mattanovich D."/>
        </authorList>
    </citation>
    <scope>NUCLEOTIDE SEQUENCE [LARGE SCALE GENOMIC DNA]</scope>
    <source>
        <strain evidence="8 9">CBS 10342</strain>
    </source>
</reference>
<dbReference type="Gene3D" id="3.40.50.10260">
    <property type="entry name" value="YjeF N-terminal domain"/>
    <property type="match status" value="1"/>
</dbReference>
<evidence type="ECO:0000313" key="8">
    <source>
        <dbReference type="EMBL" id="ANB15281.1"/>
    </source>
</evidence>
<dbReference type="GO" id="GO:0033962">
    <property type="term" value="P:P-body assembly"/>
    <property type="evidence" value="ECO:0007669"/>
    <property type="project" value="TreeGrafter"/>
</dbReference>
<evidence type="ECO:0000256" key="5">
    <source>
        <dbReference type="SAM" id="MobiDB-lite"/>
    </source>
</evidence>
<dbReference type="EMBL" id="CP014503">
    <property type="protein sequence ID" value="ANB15281.1"/>
    <property type="molecule type" value="Genomic_DNA"/>
</dbReference>
<feature type="compositionally biased region" description="Acidic residues" evidence="5">
    <location>
        <begin position="214"/>
        <end position="223"/>
    </location>
</feature>
<evidence type="ECO:0000259" key="6">
    <source>
        <dbReference type="PROSITE" id="PS51385"/>
    </source>
</evidence>
<dbReference type="InterPro" id="IPR004443">
    <property type="entry name" value="YjeF_N_dom"/>
</dbReference>
<dbReference type="PROSITE" id="PS51512">
    <property type="entry name" value="DFDF"/>
    <property type="match status" value="1"/>
</dbReference>
<dbReference type="PANTHER" id="PTHR13612">
    <property type="entry name" value="ENHANCER OF MRNA-DECAPPING PROTEIN 3"/>
    <property type="match status" value="1"/>
</dbReference>
<dbReference type="Pfam" id="PF09532">
    <property type="entry name" value="FDF"/>
    <property type="match status" value="1"/>
</dbReference>
<dbReference type="AlphaFoldDB" id="A0A167FGS8"/>
<gene>
    <name evidence="8" type="primary">EDC3</name>
    <name evidence="8" type="ORF">AWJ20_2907</name>
</gene>
<comment type="similarity">
    <text evidence="2">Belongs to the EDC3 family.</text>
</comment>
<dbReference type="KEGG" id="slb:AWJ20_2907"/>
<feature type="region of interest" description="Disordered" evidence="5">
    <location>
        <begin position="211"/>
        <end position="290"/>
    </location>
</feature>
<dbReference type="InterPro" id="IPR036652">
    <property type="entry name" value="YjeF_N_dom_sf"/>
</dbReference>
<feature type="region of interest" description="Disordered" evidence="5">
    <location>
        <begin position="37"/>
        <end position="121"/>
    </location>
</feature>
<dbReference type="GO" id="GO:0000932">
    <property type="term" value="C:P-body"/>
    <property type="evidence" value="ECO:0007669"/>
    <property type="project" value="UniProtKB-SubCell"/>
</dbReference>
<feature type="domain" description="YjeF N-terminal" evidence="6">
    <location>
        <begin position="313"/>
        <end position="553"/>
    </location>
</feature>
<dbReference type="InterPro" id="IPR019050">
    <property type="entry name" value="FDF_dom"/>
</dbReference>
<dbReference type="PROSITE" id="PS51385">
    <property type="entry name" value="YJEF_N"/>
    <property type="match status" value="1"/>
</dbReference>
<dbReference type="InterPro" id="IPR025762">
    <property type="entry name" value="DFDF"/>
</dbReference>
<accession>A0A167FGS8</accession>
<sequence>MPVPMAAAPIMSPAPSLPPPVYAQPMPQPFMDPAIISLTGPPSVGHAIPVSSGQSTTSSTKPLVYDDDSSDESSVDEVPYSANRNFTPPVKAKKGQKKGREDRQNQTSSKSSRNGNSRKNKFVNYSNSAAESDGWATENATNIKDTEFDFQANLDLFDKASVFNEIRENDSIDPGHRLVAFNKRAPQVTKPHHQEKYGNLEMVIQSDTNWIENENNDDDDDDDSNNRGRVAANGKGNVKGSGNASSSGVSPGFPSSIPRHIQRGMSNMSISDTPSSSSIQQLRKASTSAAPNRKSFIAANTLKQCPCASPVQMVQLERICSETFGISHQVMNENAGRGIAQLAIKALGGVSRFNFKNHNSRPLIVILAGCNESGARALVAGRHLANRQVQVVAAVPTGSSTSKSLDEDPTASIMAASIKAFESTGGKVVSRLDQLTPLINSFESPVELIIDGLQGYQSSFEDMWEEEAVTTALSLIEWANRHKASVMSLDIPSGLDSSTGLPTNDSQFIKSKWVISHGFPLTGTLNANLAEIVSPEEWTCYIVDVGFPKAALRAAGMRRFEKLWFGSEWSVELTLIDN</sequence>
<feature type="compositionally biased region" description="Polar residues" evidence="5">
    <location>
        <begin position="51"/>
        <end position="61"/>
    </location>
</feature>
<comment type="subcellular location">
    <subcellularLocation>
        <location evidence="1">Cytoplasm</location>
        <location evidence="1">P-body</location>
    </subcellularLocation>
</comment>
<evidence type="ECO:0000256" key="2">
    <source>
        <dbReference type="ARBA" id="ARBA00006610"/>
    </source>
</evidence>
<name>A0A167FGS8_9ASCO</name>
<dbReference type="GO" id="GO:0003729">
    <property type="term" value="F:mRNA binding"/>
    <property type="evidence" value="ECO:0007669"/>
    <property type="project" value="TreeGrafter"/>
</dbReference>
<feature type="compositionally biased region" description="Low complexity" evidence="5">
    <location>
        <begin position="266"/>
        <end position="278"/>
    </location>
</feature>
<evidence type="ECO:0000256" key="1">
    <source>
        <dbReference type="ARBA" id="ARBA00004201"/>
    </source>
</evidence>
<feature type="domain" description="DFDF" evidence="7">
    <location>
        <begin position="136"/>
        <end position="172"/>
    </location>
</feature>
<feature type="compositionally biased region" description="Polar residues" evidence="5">
    <location>
        <begin position="279"/>
        <end position="290"/>
    </location>
</feature>
<keyword evidence="9" id="KW-1185">Reference proteome</keyword>
<evidence type="ECO:0000256" key="3">
    <source>
        <dbReference type="ARBA" id="ARBA00015797"/>
    </source>
</evidence>
<organism evidence="8 9">
    <name type="scientific">Sugiyamaella lignohabitans</name>
    <dbReference type="NCBI Taxonomy" id="796027"/>
    <lineage>
        <taxon>Eukaryota</taxon>
        <taxon>Fungi</taxon>
        <taxon>Dikarya</taxon>
        <taxon>Ascomycota</taxon>
        <taxon>Saccharomycotina</taxon>
        <taxon>Dipodascomycetes</taxon>
        <taxon>Dipodascales</taxon>
        <taxon>Trichomonascaceae</taxon>
        <taxon>Sugiyamaella</taxon>
    </lineage>
</organism>
<dbReference type="Pfam" id="PF03853">
    <property type="entry name" value="YjeF_N"/>
    <property type="match status" value="1"/>
</dbReference>
<dbReference type="OrthoDB" id="10030313at2759"/>
<evidence type="ECO:0000259" key="7">
    <source>
        <dbReference type="PROSITE" id="PS51512"/>
    </source>
</evidence>
<protein>
    <recommendedName>
        <fullName evidence="3">Enhancer of mRNA-decapping protein 3</fullName>
    </recommendedName>
</protein>
<evidence type="ECO:0000313" key="9">
    <source>
        <dbReference type="Proteomes" id="UP000189580"/>
    </source>
</evidence>